<dbReference type="PANTHER" id="PTHR30244">
    <property type="entry name" value="TRANSAMINASE"/>
    <property type="match status" value="1"/>
</dbReference>
<dbReference type="AlphaFoldDB" id="X1IC35"/>
<proteinExistence type="predicted"/>
<feature type="non-terminal residue" evidence="1">
    <location>
        <position position="94"/>
    </location>
</feature>
<dbReference type="InterPro" id="IPR015421">
    <property type="entry name" value="PyrdxlP-dep_Trfase_major"/>
</dbReference>
<dbReference type="SUPFAM" id="SSF53383">
    <property type="entry name" value="PLP-dependent transferases"/>
    <property type="match status" value="1"/>
</dbReference>
<comment type="caution">
    <text evidence="1">The sequence shown here is derived from an EMBL/GenBank/DDBJ whole genome shotgun (WGS) entry which is preliminary data.</text>
</comment>
<dbReference type="InterPro" id="IPR015424">
    <property type="entry name" value="PyrdxlP-dep_Trfase"/>
</dbReference>
<evidence type="ECO:0008006" key="2">
    <source>
        <dbReference type="Google" id="ProtNLM"/>
    </source>
</evidence>
<dbReference type="EMBL" id="BARU01034720">
    <property type="protein sequence ID" value="GAH66835.1"/>
    <property type="molecule type" value="Genomic_DNA"/>
</dbReference>
<dbReference type="Gene3D" id="3.40.640.10">
    <property type="entry name" value="Type I PLP-dependent aspartate aminotransferase-like (Major domain)"/>
    <property type="match status" value="1"/>
</dbReference>
<reference evidence="1" key="1">
    <citation type="journal article" date="2014" name="Front. Microbiol.">
        <title>High frequency of phylogenetically diverse reductive dehalogenase-homologous genes in deep subseafloor sedimentary metagenomes.</title>
        <authorList>
            <person name="Kawai M."/>
            <person name="Futagami T."/>
            <person name="Toyoda A."/>
            <person name="Takaki Y."/>
            <person name="Nishi S."/>
            <person name="Hori S."/>
            <person name="Arai W."/>
            <person name="Tsubouchi T."/>
            <person name="Morono Y."/>
            <person name="Uchiyama I."/>
            <person name="Ito T."/>
            <person name="Fujiyama A."/>
            <person name="Inagaki F."/>
            <person name="Takami H."/>
        </authorList>
    </citation>
    <scope>NUCLEOTIDE SEQUENCE</scope>
    <source>
        <strain evidence="1">Expedition CK06-06</strain>
    </source>
</reference>
<dbReference type="PANTHER" id="PTHR30244:SF34">
    <property type="entry name" value="DTDP-4-AMINO-4,6-DIDEOXYGALACTOSE TRANSAMINASE"/>
    <property type="match status" value="1"/>
</dbReference>
<dbReference type="GO" id="GO:0008483">
    <property type="term" value="F:transaminase activity"/>
    <property type="evidence" value="ECO:0007669"/>
    <property type="project" value="TreeGrafter"/>
</dbReference>
<dbReference type="GO" id="GO:0000271">
    <property type="term" value="P:polysaccharide biosynthetic process"/>
    <property type="evidence" value="ECO:0007669"/>
    <property type="project" value="TreeGrafter"/>
</dbReference>
<protein>
    <recommendedName>
        <fullName evidence="2">DegT/DnrJ/EryC1/StrS aminotransferase family protein</fullName>
    </recommendedName>
</protein>
<sequence>MIPIAEPLLGEEELKNVIEAVKSGWISSKGKFIPEFEEKFAKYCGVKYGIATSNGTASLHLALTALGISRGDEVIIPALTFVATANAVTYLGAS</sequence>
<name>X1IC35_9ZZZZ</name>
<dbReference type="Pfam" id="PF01041">
    <property type="entry name" value="DegT_DnrJ_EryC1"/>
    <property type="match status" value="1"/>
</dbReference>
<dbReference type="InterPro" id="IPR000653">
    <property type="entry name" value="DegT/StrS_aminotransferase"/>
</dbReference>
<accession>X1IC35</accession>
<dbReference type="GO" id="GO:0030170">
    <property type="term" value="F:pyridoxal phosphate binding"/>
    <property type="evidence" value="ECO:0007669"/>
    <property type="project" value="TreeGrafter"/>
</dbReference>
<evidence type="ECO:0000313" key="1">
    <source>
        <dbReference type="EMBL" id="GAH66835.1"/>
    </source>
</evidence>
<gene>
    <name evidence="1" type="ORF">S03H2_54455</name>
</gene>
<organism evidence="1">
    <name type="scientific">marine sediment metagenome</name>
    <dbReference type="NCBI Taxonomy" id="412755"/>
    <lineage>
        <taxon>unclassified sequences</taxon>
        <taxon>metagenomes</taxon>
        <taxon>ecological metagenomes</taxon>
    </lineage>
</organism>